<protein>
    <submittedName>
        <fullName evidence="1">Uncharacterized protein</fullName>
    </submittedName>
</protein>
<evidence type="ECO:0000313" key="1">
    <source>
        <dbReference type="EMBL" id="KKL09322.1"/>
    </source>
</evidence>
<feature type="non-terminal residue" evidence="1">
    <location>
        <position position="475"/>
    </location>
</feature>
<accession>A0A0F9B6B7</accession>
<feature type="non-terminal residue" evidence="1">
    <location>
        <position position="1"/>
    </location>
</feature>
<organism evidence="1">
    <name type="scientific">marine sediment metagenome</name>
    <dbReference type="NCBI Taxonomy" id="412755"/>
    <lineage>
        <taxon>unclassified sequences</taxon>
        <taxon>metagenomes</taxon>
        <taxon>ecological metagenomes</taxon>
    </lineage>
</organism>
<dbReference type="EMBL" id="LAZR01042531">
    <property type="protein sequence ID" value="KKL09322.1"/>
    <property type="molecule type" value="Genomic_DNA"/>
</dbReference>
<gene>
    <name evidence="1" type="ORF">LCGC14_2567020</name>
</gene>
<comment type="caution">
    <text evidence="1">The sequence shown here is derived from an EMBL/GenBank/DDBJ whole genome shotgun (WGS) entry which is preliminary data.</text>
</comment>
<proteinExistence type="predicted"/>
<reference evidence="1" key="1">
    <citation type="journal article" date="2015" name="Nature">
        <title>Complex archaea that bridge the gap between prokaryotes and eukaryotes.</title>
        <authorList>
            <person name="Spang A."/>
            <person name="Saw J.H."/>
            <person name="Jorgensen S.L."/>
            <person name="Zaremba-Niedzwiedzka K."/>
            <person name="Martijn J."/>
            <person name="Lind A.E."/>
            <person name="van Eijk R."/>
            <person name="Schleper C."/>
            <person name="Guy L."/>
            <person name="Ettema T.J."/>
        </authorList>
    </citation>
    <scope>NUCLEOTIDE SEQUENCE</scope>
</reference>
<sequence length="475" mass="52554">EITGATNVPQNHIGAMVGGFIRNLEVMSKLGFATISAFGDTLFKADTYMFNGIGFFDSYGLALSEGVGRARTGKLSQQIASGYGVAADSFIGSAVHRFSGIDDISGGMAEAVQTFMKFSLMNWWTDSGRRSAAHTFSHWLGQNAGDGWGNLNPRLKRNLEGYGFDGNMWDAVRKGAGELEDGRIYITPEGVDELPDSAFTAMVNERMKGAGKLNEKQKASRRKRLLEEVRNDADEALNTYVIDQIDSAILVPDARTRAFINAGTQRGTFDGEMRRFFFQFKSFSLSMTQRVLGRTLFGQSDELLKGNMLTQTARALVNGKAEFLGMIHLMGASAVFGYIAMSAKDMLKGRTPRTPQNIEEAQNIFKSSILQGGGMGIYGDFLFGAVDRHGQGFLETFGGPAFADFNQVRKMTVAAARGEPDAQRALSFVLNRVPNLFYTRLATDMLFFHWIRETMNPGYLRRMEQRIEGDHDQQF</sequence>
<name>A0A0F9B6B7_9ZZZZ</name>
<dbReference type="AlphaFoldDB" id="A0A0F9B6B7"/>